<gene>
    <name evidence="2" type="ORF">BBRV_LOCUS119740</name>
</gene>
<sequence length="108" mass="12767">MSRMRDRRKMLRAHPDPRREGRRQGATRNLQQYHQKEEKRGRNKNTQRSYSEETCSNWKLTKSRRTGREPSATHAAAKDLKTYSTEPSTSYTKWPHDHITSYYNGALG</sequence>
<feature type="compositionally biased region" description="Basic residues" evidence="1">
    <location>
        <begin position="1"/>
        <end position="12"/>
    </location>
</feature>
<protein>
    <submittedName>
        <fullName evidence="2">Uncharacterized protein</fullName>
    </submittedName>
</protein>
<feature type="compositionally biased region" description="Basic and acidic residues" evidence="1">
    <location>
        <begin position="13"/>
        <end position="23"/>
    </location>
</feature>
<accession>A0A6V7LZI1</accession>
<feature type="region of interest" description="Disordered" evidence="1">
    <location>
        <begin position="1"/>
        <end position="95"/>
    </location>
</feature>
<feature type="compositionally biased region" description="Polar residues" evidence="1">
    <location>
        <begin position="44"/>
        <end position="60"/>
    </location>
</feature>
<feature type="compositionally biased region" description="Polar residues" evidence="1">
    <location>
        <begin position="82"/>
        <end position="92"/>
    </location>
</feature>
<reference evidence="2" key="1">
    <citation type="submission" date="2020-07" db="EMBL/GenBank/DDBJ databases">
        <authorList>
            <person name="Ferguson B K."/>
        </authorList>
    </citation>
    <scope>NUCLEOTIDE SEQUENCE</scope>
    <source>
        <strain evidence="2">L06</strain>
    </source>
</reference>
<name>A0A6V7LZI1_9HYME</name>
<evidence type="ECO:0000313" key="2">
    <source>
        <dbReference type="EMBL" id="CAD1581592.1"/>
    </source>
</evidence>
<organism evidence="2">
    <name type="scientific">Bracon brevicornis</name>
    <dbReference type="NCBI Taxonomy" id="1563983"/>
    <lineage>
        <taxon>Eukaryota</taxon>
        <taxon>Metazoa</taxon>
        <taxon>Ecdysozoa</taxon>
        <taxon>Arthropoda</taxon>
        <taxon>Hexapoda</taxon>
        <taxon>Insecta</taxon>
        <taxon>Pterygota</taxon>
        <taxon>Neoptera</taxon>
        <taxon>Endopterygota</taxon>
        <taxon>Hymenoptera</taxon>
        <taxon>Apocrita</taxon>
        <taxon>Ichneumonoidea</taxon>
        <taxon>Braconidae</taxon>
        <taxon>Braconinae</taxon>
        <taxon>Bracon</taxon>
    </lineage>
</organism>
<dbReference type="EMBL" id="CADCXW020000347">
    <property type="protein sequence ID" value="CAD1581592.1"/>
    <property type="molecule type" value="Genomic_DNA"/>
</dbReference>
<proteinExistence type="predicted"/>
<dbReference type="AlphaFoldDB" id="A0A6V7LZI1"/>
<evidence type="ECO:0000256" key="1">
    <source>
        <dbReference type="SAM" id="MobiDB-lite"/>
    </source>
</evidence>